<dbReference type="InterPro" id="IPR010869">
    <property type="entry name" value="DUF1501"/>
</dbReference>
<gene>
    <name evidence="2" type="ORF">C0039_09265</name>
</gene>
<accession>A0A2N5X451</accession>
<evidence type="ECO:0000256" key="1">
    <source>
        <dbReference type="SAM" id="SignalP"/>
    </source>
</evidence>
<feature type="signal peptide" evidence="1">
    <location>
        <begin position="1"/>
        <end position="20"/>
    </location>
</feature>
<evidence type="ECO:0008006" key="4">
    <source>
        <dbReference type="Google" id="ProtNLM"/>
    </source>
</evidence>
<keyword evidence="1" id="KW-0732">Signal</keyword>
<feature type="chain" id="PRO_5014931078" description="DUF1501 domain-containing protein" evidence="1">
    <location>
        <begin position="21"/>
        <end position="457"/>
    </location>
</feature>
<dbReference type="RefSeq" id="WP_101517908.1">
    <property type="nucleotide sequence ID" value="NZ_PKUS01000008.1"/>
</dbReference>
<proteinExistence type="predicted"/>
<evidence type="ECO:0000313" key="3">
    <source>
        <dbReference type="Proteomes" id="UP000235005"/>
    </source>
</evidence>
<organism evidence="2 3">
    <name type="scientific">Pseudohalioglobus lutimaris</name>
    <dbReference type="NCBI Taxonomy" id="1737061"/>
    <lineage>
        <taxon>Bacteria</taxon>
        <taxon>Pseudomonadati</taxon>
        <taxon>Pseudomonadota</taxon>
        <taxon>Gammaproteobacteria</taxon>
        <taxon>Cellvibrionales</taxon>
        <taxon>Halieaceae</taxon>
        <taxon>Pseudohalioglobus</taxon>
    </lineage>
</organism>
<protein>
    <recommendedName>
        <fullName evidence="4">DUF1501 domain-containing protein</fullName>
    </recommendedName>
</protein>
<dbReference type="OrthoDB" id="9779968at2"/>
<dbReference type="PANTHER" id="PTHR43737:SF1">
    <property type="entry name" value="DUF1501 DOMAIN-CONTAINING PROTEIN"/>
    <property type="match status" value="1"/>
</dbReference>
<sequence>MMKRRTFLAHGCGLATVTAASSLLQLGLARSVAAQGAQDYRALVCILLAGGNDSFNMLVPTDNDQYGEYRSIRSDLALPRDTLLPLPGASANGRSYGLHPGMEGLQQLFAEGDAGLICNVGTLLEPFDAEAISSGAARAPLGLFSHSDQIQQWQTAISDQRSAQGWGGRIADLMQGPNPANGISMNISLSGNNVFQSGASVAEYSVEAQGNGAIGLNGYNDGSEVGELRRQFIDGLLAARPDHILRREYRNRLAGSIDAQQFFVAAMEGAPLLSTPFTGDPLSAALRQIARVISIREQIGAPRQVFFVTAGGWDHHDDLLGNQALMLPTVSRALLSFRDALQELNVADQVTTFTTSDFGRTLTSNGKGSDHGWGGHHIVMGGAVNGGTFYGEYPEIYPGNGLDVGRGIYAPTTAVEEYFAELALWFGVTPGELDIVLPNVRRFYSPESLKSPLGILS</sequence>
<name>A0A2N5X451_9GAMM</name>
<reference evidence="2 3" key="1">
    <citation type="submission" date="2018-01" db="EMBL/GenBank/DDBJ databases">
        <title>The draft genome sequence of Halioglobus lutimaris HF004.</title>
        <authorList>
            <person name="Du Z.-J."/>
            <person name="Shi M.-J."/>
        </authorList>
    </citation>
    <scope>NUCLEOTIDE SEQUENCE [LARGE SCALE GENOMIC DNA]</scope>
    <source>
        <strain evidence="2 3">HF004</strain>
    </source>
</reference>
<evidence type="ECO:0000313" key="2">
    <source>
        <dbReference type="EMBL" id="PLW69240.1"/>
    </source>
</evidence>
<dbReference type="AlphaFoldDB" id="A0A2N5X451"/>
<dbReference type="Proteomes" id="UP000235005">
    <property type="component" value="Unassembled WGS sequence"/>
</dbReference>
<dbReference type="EMBL" id="PKUS01000008">
    <property type="protein sequence ID" value="PLW69240.1"/>
    <property type="molecule type" value="Genomic_DNA"/>
</dbReference>
<dbReference type="PANTHER" id="PTHR43737">
    <property type="entry name" value="BLL7424 PROTEIN"/>
    <property type="match status" value="1"/>
</dbReference>
<keyword evidence="3" id="KW-1185">Reference proteome</keyword>
<dbReference type="Pfam" id="PF07394">
    <property type="entry name" value="DUF1501"/>
    <property type="match status" value="1"/>
</dbReference>
<comment type="caution">
    <text evidence="2">The sequence shown here is derived from an EMBL/GenBank/DDBJ whole genome shotgun (WGS) entry which is preliminary data.</text>
</comment>